<sequence>MPKDKQKVPSVYLHTESIALDNHDDGLKACPSCGGRFKPMGLPRHKATCIKRMADLAQDLQLDKQLRKEKKEAKKLEKQFAVGSSSKHVWENTDTNFDVEDNYGSSRFHDAPPVGLNFMGESLQIDDIKTEYHPTRGRTAKVDHFSDFKRGFSAKARIKNSCPWQPFKSRVDFEFAEVALEAALNKDQINRLVKVIHQSLQDPGSFTLKDQSDLYETWKIASHALTPFEKTVINVPYQGKDHSFDVHFRSLWDWALDLLGNPHLSEHFVFDAKRLSKFNGDNFVQFIDEPWTAGDFWDIQSRLPDGGKPLCFILYADKTILSSFGTVKGYPVIARCANLPTDIRNGTGVGGGRVVGWLPVVPEDEEHKGKKSFANFKNVVWHESFLKVVESLELHAKTGYYYQRTEGDVLYLFPIILILSADYEEHAHSESILLEAEQQQTAADKEIVLKNCGLRPVKNVFWRFRYSDVHQALSWDRLHAHNSGLWGHHLWKEFLFWIEAEGRAASHQLDDQFNGMPRWRNLNHFDRVASIEFSDATKHEDISKMVIFASHNIFDVRLHKPAHLLLKSIHLFLDVDMYTGLTVHTTETIAAGRQALKLFSQAMDEYLKAADGLRDKSWNFPKMHMNKHAFEDIEAKGVTRNYNTKPNEQLHGPLKDSYRFRTNFKHVAEQILQADHWCLVSCFIRQDIAAFDSQLMGDLEGDEVDLKITETSHVSLGSKCPATSFQGLEEARKDDTAFTSFRIRLSNYLNIFFSANNIAFPGGKHIKLGAEDKITEYCFMKVDYESIVDWRQYTNYLRCNPWFYNHPRYDCVLLQTVDSRIFARLIMLFICTIDQVDYPFALVQPYDAPVGRRRHKDKDLGLWQIQAKSRSDAGFVPLRSIVRGAAMAPDYEVSGDFFLIDTVNSDWFLRTKKMWSELPAKHT</sequence>
<dbReference type="HOGENOM" id="CLU_009122_0_0_1"/>
<protein>
    <submittedName>
        <fullName evidence="1">Uncharacterized protein</fullName>
    </submittedName>
</protein>
<dbReference type="OrthoDB" id="3239511at2759"/>
<dbReference type="Proteomes" id="UP000008064">
    <property type="component" value="Unassembled WGS sequence"/>
</dbReference>
<accession>F8PDH6</accession>
<dbReference type="AlphaFoldDB" id="F8PDH6"/>
<name>F8PDH6_SERL9</name>
<dbReference type="EMBL" id="GL945446">
    <property type="protein sequence ID" value="EGO18797.1"/>
    <property type="molecule type" value="Genomic_DNA"/>
</dbReference>
<evidence type="ECO:0000313" key="1">
    <source>
        <dbReference type="EMBL" id="EGO18797.1"/>
    </source>
</evidence>
<dbReference type="RefSeq" id="XP_007324450.1">
    <property type="nucleotide sequence ID" value="XM_007324388.1"/>
</dbReference>
<dbReference type="Pfam" id="PF18759">
    <property type="entry name" value="Plavaka"/>
    <property type="match status" value="1"/>
</dbReference>
<proteinExistence type="predicted"/>
<dbReference type="KEGG" id="sla:SERLADRAFT_443770"/>
<dbReference type="GeneID" id="18815979"/>
<gene>
    <name evidence="1" type="ORF">SERLADRAFT_443770</name>
</gene>
<reference evidence="1" key="1">
    <citation type="submission" date="2011-04" db="EMBL/GenBank/DDBJ databases">
        <title>Evolution of plant cell wall degrading machinery underlies the functional diversity of forest fungi.</title>
        <authorList>
            <consortium name="US DOE Joint Genome Institute (JGI-PGF)"/>
            <person name="Eastwood D.C."/>
            <person name="Floudas D."/>
            <person name="Binder M."/>
            <person name="Majcherczyk A."/>
            <person name="Schneider P."/>
            <person name="Aerts A."/>
            <person name="Asiegbu F.O."/>
            <person name="Baker S.E."/>
            <person name="Barry K."/>
            <person name="Bendiksby M."/>
            <person name="Blumentritt M."/>
            <person name="Coutinho P.M."/>
            <person name="Cullen D."/>
            <person name="Cullen D."/>
            <person name="Gathman A."/>
            <person name="Goodell B."/>
            <person name="Henrissat B."/>
            <person name="Ihrmark K."/>
            <person name="Kauserud H."/>
            <person name="Kohler A."/>
            <person name="LaButti K."/>
            <person name="Lapidus A."/>
            <person name="Lavin J.L."/>
            <person name="Lee Y.-H."/>
            <person name="Lindquist E."/>
            <person name="Lilly W."/>
            <person name="Lucas S."/>
            <person name="Morin E."/>
            <person name="Murat C."/>
            <person name="Oguiza J.A."/>
            <person name="Park J."/>
            <person name="Pisabarro A.G."/>
            <person name="Riley R."/>
            <person name="Rosling A."/>
            <person name="Salamov A."/>
            <person name="Schmidt O."/>
            <person name="Schmutz J."/>
            <person name="Skrede I."/>
            <person name="Stenlid J."/>
            <person name="Wiebenga A."/>
            <person name="Xie X."/>
            <person name="Kues U."/>
            <person name="Hibbett D.S."/>
            <person name="Hoffmeister D."/>
            <person name="Hogberg N."/>
            <person name="Martin F."/>
            <person name="Grigoriev I.V."/>
            <person name="Watkinson S.C."/>
        </authorList>
    </citation>
    <scope>NUCLEOTIDE SEQUENCE</scope>
    <source>
        <strain evidence="1">S7.9</strain>
    </source>
</reference>
<organism>
    <name type="scientific">Serpula lacrymans var. lacrymans (strain S7.9)</name>
    <name type="common">Dry rot fungus</name>
    <dbReference type="NCBI Taxonomy" id="578457"/>
    <lineage>
        <taxon>Eukaryota</taxon>
        <taxon>Fungi</taxon>
        <taxon>Dikarya</taxon>
        <taxon>Basidiomycota</taxon>
        <taxon>Agaricomycotina</taxon>
        <taxon>Agaricomycetes</taxon>
        <taxon>Agaricomycetidae</taxon>
        <taxon>Boletales</taxon>
        <taxon>Coniophorineae</taxon>
        <taxon>Serpulaceae</taxon>
        <taxon>Serpula</taxon>
    </lineage>
</organism>
<dbReference type="InterPro" id="IPR041078">
    <property type="entry name" value="Plavaka"/>
</dbReference>